<keyword evidence="3" id="KW-1185">Reference proteome</keyword>
<evidence type="ECO:0000256" key="1">
    <source>
        <dbReference type="SAM" id="MobiDB-lite"/>
    </source>
</evidence>
<comment type="caution">
    <text evidence="2">The sequence shown here is derived from an EMBL/GenBank/DDBJ whole genome shotgun (WGS) entry which is preliminary data.</text>
</comment>
<dbReference type="EMBL" id="JMSE01001426">
    <property type="protein sequence ID" value="KDN61281.1"/>
    <property type="molecule type" value="Genomic_DNA"/>
</dbReference>
<feature type="compositionally biased region" description="Basic residues" evidence="1">
    <location>
        <begin position="255"/>
        <end position="268"/>
    </location>
</feature>
<organism evidence="2 3">
    <name type="scientific">Colletotrichum sublineola</name>
    <name type="common">Sorghum anthracnose fungus</name>
    <dbReference type="NCBI Taxonomy" id="1173701"/>
    <lineage>
        <taxon>Eukaryota</taxon>
        <taxon>Fungi</taxon>
        <taxon>Dikarya</taxon>
        <taxon>Ascomycota</taxon>
        <taxon>Pezizomycotina</taxon>
        <taxon>Sordariomycetes</taxon>
        <taxon>Hypocreomycetidae</taxon>
        <taxon>Glomerellales</taxon>
        <taxon>Glomerellaceae</taxon>
        <taxon>Colletotrichum</taxon>
        <taxon>Colletotrichum graminicola species complex</taxon>
    </lineage>
</organism>
<name>A0A066X6B2_COLSU</name>
<accession>A0A066X6B2</accession>
<protein>
    <submittedName>
        <fullName evidence="2">Uncharacterized protein</fullName>
    </submittedName>
</protein>
<feature type="compositionally biased region" description="Gly residues" evidence="1">
    <location>
        <begin position="207"/>
        <end position="218"/>
    </location>
</feature>
<reference evidence="3" key="1">
    <citation type="journal article" date="2014" name="Genome Announc.">
        <title>Draft genome sequence of Colletotrichum sublineola, a destructive pathogen of cultivated sorghum.</title>
        <authorList>
            <person name="Baroncelli R."/>
            <person name="Sanz-Martin J.M."/>
            <person name="Rech G.E."/>
            <person name="Sukno S.A."/>
            <person name="Thon M.R."/>
        </authorList>
    </citation>
    <scope>NUCLEOTIDE SEQUENCE [LARGE SCALE GENOMIC DNA]</scope>
    <source>
        <strain evidence="3">TX430BB</strain>
    </source>
</reference>
<gene>
    <name evidence="2" type="ORF">CSUB01_08703</name>
</gene>
<evidence type="ECO:0000313" key="2">
    <source>
        <dbReference type="EMBL" id="KDN61281.1"/>
    </source>
</evidence>
<dbReference type="AlphaFoldDB" id="A0A066X6B2"/>
<proteinExistence type="predicted"/>
<dbReference type="HOGENOM" id="CLU_1038334_0_0_1"/>
<feature type="region of interest" description="Disordered" evidence="1">
    <location>
        <begin position="206"/>
        <end position="268"/>
    </location>
</feature>
<evidence type="ECO:0000313" key="3">
    <source>
        <dbReference type="Proteomes" id="UP000027238"/>
    </source>
</evidence>
<dbReference type="Proteomes" id="UP000027238">
    <property type="component" value="Unassembled WGS sequence"/>
</dbReference>
<feature type="compositionally biased region" description="Basic and acidic residues" evidence="1">
    <location>
        <begin position="224"/>
        <end position="244"/>
    </location>
</feature>
<sequence>MGLDGSLEPGLEFRATAQGNTAALRSRTASLSTHGDHASGETCPAKWLGFTQKVKNYTTLRGATYFGPHLFSGDARLLLVPTLTAIMIQVEILPFNRLWRWYLQGARRLELDSGLPADGEQQRFRRSKQRGTNASSHARGYEGAAQARMSMLVRIFSLNKMPRNNNVANSLLGHFFGGRGGWGGGRNNNVNKMPSQAQQNFVNTMFGGRGGPGGGRGGRNNRNRKADTEAETDETRAKRIREEIEAGGPGGSPALRRRRGHRGHRQSV</sequence>
<feature type="region of interest" description="Disordered" evidence="1">
    <location>
        <begin position="119"/>
        <end position="141"/>
    </location>
</feature>